<dbReference type="InterPro" id="IPR011041">
    <property type="entry name" value="Quinoprot_gluc/sorb_DH_b-prop"/>
</dbReference>
<evidence type="ECO:0000256" key="2">
    <source>
        <dbReference type="ARBA" id="ARBA00022723"/>
    </source>
</evidence>
<keyword evidence="5" id="KW-0732">Signal</keyword>
<feature type="chain" id="PRO_5021955132" evidence="5">
    <location>
        <begin position="21"/>
        <end position="944"/>
    </location>
</feature>
<dbReference type="NCBIfam" id="TIGR02603">
    <property type="entry name" value="CxxCH_TIGR02603"/>
    <property type="match status" value="1"/>
</dbReference>
<dbReference type="InterPro" id="IPR009056">
    <property type="entry name" value="Cyt_c-like_dom"/>
</dbReference>
<dbReference type="GO" id="GO:0020037">
    <property type="term" value="F:heme binding"/>
    <property type="evidence" value="ECO:0007669"/>
    <property type="project" value="InterPro"/>
</dbReference>
<dbReference type="Gene3D" id="1.10.760.10">
    <property type="entry name" value="Cytochrome c-like domain"/>
    <property type="match status" value="1"/>
</dbReference>
<evidence type="ECO:0000256" key="1">
    <source>
        <dbReference type="ARBA" id="ARBA00022617"/>
    </source>
</evidence>
<evidence type="ECO:0000256" key="4">
    <source>
        <dbReference type="PROSITE-ProRule" id="PRU00433"/>
    </source>
</evidence>
<dbReference type="InterPro" id="IPR013427">
    <property type="entry name" value="Haem-bd_dom_put"/>
</dbReference>
<dbReference type="InterPro" id="IPR011042">
    <property type="entry name" value="6-blade_b-propeller_TolB-like"/>
</dbReference>
<accession>A0A517ST85</accession>
<dbReference type="InterPro" id="IPR036909">
    <property type="entry name" value="Cyt_c-like_dom_sf"/>
</dbReference>
<keyword evidence="1 4" id="KW-0349">Heme</keyword>
<dbReference type="OrthoDB" id="223239at2"/>
<reference evidence="7 8" key="1">
    <citation type="submission" date="2019-02" db="EMBL/GenBank/DDBJ databases">
        <title>Deep-cultivation of Planctomycetes and their phenomic and genomic characterization uncovers novel biology.</title>
        <authorList>
            <person name="Wiegand S."/>
            <person name="Jogler M."/>
            <person name="Boedeker C."/>
            <person name="Pinto D."/>
            <person name="Vollmers J."/>
            <person name="Rivas-Marin E."/>
            <person name="Kohn T."/>
            <person name="Peeters S.H."/>
            <person name="Heuer A."/>
            <person name="Rast P."/>
            <person name="Oberbeckmann S."/>
            <person name="Bunk B."/>
            <person name="Jeske O."/>
            <person name="Meyerdierks A."/>
            <person name="Storesund J.E."/>
            <person name="Kallscheuer N."/>
            <person name="Luecker S."/>
            <person name="Lage O.M."/>
            <person name="Pohl T."/>
            <person name="Merkel B.J."/>
            <person name="Hornburger P."/>
            <person name="Mueller R.-W."/>
            <person name="Bruemmer F."/>
            <person name="Labrenz M."/>
            <person name="Spormann A.M."/>
            <person name="Op den Camp H."/>
            <person name="Overmann J."/>
            <person name="Amann R."/>
            <person name="Jetten M.S.M."/>
            <person name="Mascher T."/>
            <person name="Medema M.H."/>
            <person name="Devos D.P."/>
            <person name="Kaster A.-K."/>
            <person name="Ovreas L."/>
            <person name="Rohde M."/>
            <person name="Galperin M.Y."/>
            <person name="Jogler C."/>
        </authorList>
    </citation>
    <scope>NUCLEOTIDE SEQUENCE [LARGE SCALE GENOMIC DNA]</scope>
    <source>
        <strain evidence="7 8">SV_7m_r</strain>
    </source>
</reference>
<feature type="domain" description="Cytochrome c" evidence="6">
    <location>
        <begin position="707"/>
        <end position="845"/>
    </location>
</feature>
<keyword evidence="8" id="KW-1185">Reference proteome</keyword>
<evidence type="ECO:0000259" key="6">
    <source>
        <dbReference type="PROSITE" id="PS51007"/>
    </source>
</evidence>
<dbReference type="PANTHER" id="PTHR33546:SF1">
    <property type="entry name" value="LARGE, MULTIFUNCTIONAL SECRETED PROTEIN"/>
    <property type="match status" value="1"/>
</dbReference>
<evidence type="ECO:0000313" key="8">
    <source>
        <dbReference type="Proteomes" id="UP000315003"/>
    </source>
</evidence>
<feature type="signal peptide" evidence="5">
    <location>
        <begin position="1"/>
        <end position="20"/>
    </location>
</feature>
<organism evidence="7 8">
    <name type="scientific">Stieleria bergensis</name>
    <dbReference type="NCBI Taxonomy" id="2528025"/>
    <lineage>
        <taxon>Bacteria</taxon>
        <taxon>Pseudomonadati</taxon>
        <taxon>Planctomycetota</taxon>
        <taxon>Planctomycetia</taxon>
        <taxon>Pirellulales</taxon>
        <taxon>Pirellulaceae</taxon>
        <taxon>Stieleria</taxon>
    </lineage>
</organism>
<sequence precursor="true">MKNALIVILLTAILTPLLHAAESLPPLKESIEDPATGLNLQPGFAAEMVYKVDKSKFGSWITLVFDPQGRLIVSDQGGAGVFRITLPKVGEKFSEANIEKLNLKNSVQGFLFAFDHLYMVRFGTLSRAPVSASGEIGPEEVISELNGGGEHGPHSAIVSEDGKSIYVIGGNMTQTPEHEFSRIQRNWKNDVLLGHYTYGHNAGGKAPAGFVMKFSPDGKRRELMHMGYRNPVDFCLNRHGEMFVYDADMEYDIGAPWYRPTRINHGVSGGENGWRATTQKWRKYYADTVGSVVDLGPGCPTGVIAGTNAKFPTHYRDSLFVCDWTFATMYSVHLTPKGSSYTAESREFLSNTKGALPLTDVQIGPDGHMYFTVGGRGGQSYLYRVYYKGDESTELSKLDNTGSEARATRHLLESFHGHADASAVKTAWPYLGSDDRHLRYAARIAVEWQDTATWADKAYNEPNDLIAIHALLGLSRRDVEGSLPAILSRLIKVDFDALTKEGKLALLRTYAVAMSRHGMPEATLQKSVGDQLDAQFPSQDDNINEELCRVLSYLEHPNVVPKTVALMKVTKAKASQYNADILKRNKGYGGKILQSMENSPNILNMHYLFCLKDVKAGWTMDDRKFYLGWVKDLASRSGGNMYRGYIDKIREAAINSVPEKDRLALKYLTGDIKTVDIGTLPKPKGPGVQWTVDSALKVLTEHELTGRSLENGKKMFMAGQCVACHYLGNTGAGVGPDLTNLAKRADYKSMLESIIAPDLVVSDQFAQHIFLLSDGQVVSGRIVSEDDNEIAVMTSGVTPDKLTRFNGEDIESRRLSKTSMMPTKLIDGMNAEELKDLIAYFVSQGNPSHAVYKRPKTVNLSVKKLNIEIISAIYGAPDDSSKSIDVRKVLQRQLDLRDYNFAIRNDLVGKDPAPGIVKALTLKYTLDGKTITKTVPENQTIQWK</sequence>
<dbReference type="Gene3D" id="2.120.10.30">
    <property type="entry name" value="TolB, C-terminal domain"/>
    <property type="match status" value="1"/>
</dbReference>
<dbReference type="SUPFAM" id="SSF46626">
    <property type="entry name" value="Cytochrome c"/>
    <property type="match status" value="1"/>
</dbReference>
<dbReference type="PANTHER" id="PTHR33546">
    <property type="entry name" value="LARGE, MULTIFUNCTIONAL SECRETED PROTEIN-RELATED"/>
    <property type="match status" value="1"/>
</dbReference>
<dbReference type="Pfam" id="PF00034">
    <property type="entry name" value="Cytochrom_C"/>
    <property type="match status" value="1"/>
</dbReference>
<evidence type="ECO:0000256" key="3">
    <source>
        <dbReference type="ARBA" id="ARBA00023004"/>
    </source>
</evidence>
<dbReference type="PROSITE" id="PS51007">
    <property type="entry name" value="CYTC"/>
    <property type="match status" value="1"/>
</dbReference>
<dbReference type="RefSeq" id="WP_145271160.1">
    <property type="nucleotide sequence ID" value="NZ_CP036272.1"/>
</dbReference>
<evidence type="ECO:0000313" key="7">
    <source>
        <dbReference type="EMBL" id="QDT59338.1"/>
    </source>
</evidence>
<dbReference type="SUPFAM" id="SSF50952">
    <property type="entry name" value="Soluble quinoprotein glucose dehydrogenase"/>
    <property type="match status" value="1"/>
</dbReference>
<protein>
    <submittedName>
        <fullName evidence="7">Cytochrome c</fullName>
    </submittedName>
</protein>
<gene>
    <name evidence="7" type="ORF">SV7mr_18450</name>
</gene>
<dbReference type="GO" id="GO:0046872">
    <property type="term" value="F:metal ion binding"/>
    <property type="evidence" value="ECO:0007669"/>
    <property type="project" value="UniProtKB-KW"/>
</dbReference>
<dbReference type="EMBL" id="CP036272">
    <property type="protein sequence ID" value="QDT59338.1"/>
    <property type="molecule type" value="Genomic_DNA"/>
</dbReference>
<dbReference type="AlphaFoldDB" id="A0A517ST85"/>
<dbReference type="GO" id="GO:0009055">
    <property type="term" value="F:electron transfer activity"/>
    <property type="evidence" value="ECO:0007669"/>
    <property type="project" value="InterPro"/>
</dbReference>
<keyword evidence="3 4" id="KW-0408">Iron</keyword>
<evidence type="ECO:0000256" key="5">
    <source>
        <dbReference type="SAM" id="SignalP"/>
    </source>
</evidence>
<name>A0A517ST85_9BACT</name>
<keyword evidence="2 4" id="KW-0479">Metal-binding</keyword>
<proteinExistence type="predicted"/>
<dbReference type="Proteomes" id="UP000315003">
    <property type="component" value="Chromosome"/>
</dbReference>